<reference evidence="2" key="1">
    <citation type="journal article" date="2020" name="Fungal Divers.">
        <title>Resolving the Mortierellaceae phylogeny through synthesis of multi-gene phylogenetics and phylogenomics.</title>
        <authorList>
            <person name="Vandepol N."/>
            <person name="Liber J."/>
            <person name="Desiro A."/>
            <person name="Na H."/>
            <person name="Kennedy M."/>
            <person name="Barry K."/>
            <person name="Grigoriev I.V."/>
            <person name="Miller A.N."/>
            <person name="O'Donnell K."/>
            <person name="Stajich J.E."/>
            <person name="Bonito G."/>
        </authorList>
    </citation>
    <scope>NUCLEOTIDE SEQUENCE</scope>
    <source>
        <strain evidence="2">NRRL 6426</strain>
    </source>
</reference>
<comment type="caution">
    <text evidence="2">The sequence shown here is derived from an EMBL/GenBank/DDBJ whole genome shotgun (WGS) entry which is preliminary data.</text>
</comment>
<organism evidence="2 3">
    <name type="scientific">Linnemannia schmuckeri</name>
    <dbReference type="NCBI Taxonomy" id="64567"/>
    <lineage>
        <taxon>Eukaryota</taxon>
        <taxon>Fungi</taxon>
        <taxon>Fungi incertae sedis</taxon>
        <taxon>Mucoromycota</taxon>
        <taxon>Mortierellomycotina</taxon>
        <taxon>Mortierellomycetes</taxon>
        <taxon>Mortierellales</taxon>
        <taxon>Mortierellaceae</taxon>
        <taxon>Linnemannia</taxon>
    </lineage>
</organism>
<feature type="region of interest" description="Disordered" evidence="1">
    <location>
        <begin position="73"/>
        <end position="97"/>
    </location>
</feature>
<gene>
    <name evidence="2" type="ORF">BG015_002477</name>
</gene>
<evidence type="ECO:0000313" key="3">
    <source>
        <dbReference type="Proteomes" id="UP000748756"/>
    </source>
</evidence>
<name>A0A9P5RNZ5_9FUNG</name>
<dbReference type="AlphaFoldDB" id="A0A9P5RNZ5"/>
<feature type="compositionally biased region" description="Low complexity" evidence="1">
    <location>
        <begin position="81"/>
        <end position="97"/>
    </location>
</feature>
<sequence length="97" mass="10014">TSNTNNNSSSSNDIWSNASGLISLDGLGKTKTKEAAPSMNALAANSWNSGSWANKPPTPAAAGSNAFGNFGSMATNAQSTNNNKSNNNNNNFNDLLF</sequence>
<evidence type="ECO:0000313" key="2">
    <source>
        <dbReference type="EMBL" id="KAF9138132.1"/>
    </source>
</evidence>
<dbReference type="Proteomes" id="UP000748756">
    <property type="component" value="Unassembled WGS sequence"/>
</dbReference>
<accession>A0A9P5RNZ5</accession>
<protein>
    <submittedName>
        <fullName evidence="2">Uncharacterized protein</fullName>
    </submittedName>
</protein>
<dbReference type="EMBL" id="JAAAUQ010001497">
    <property type="protein sequence ID" value="KAF9138132.1"/>
    <property type="molecule type" value="Genomic_DNA"/>
</dbReference>
<keyword evidence="3" id="KW-1185">Reference proteome</keyword>
<feature type="non-terminal residue" evidence="2">
    <location>
        <position position="1"/>
    </location>
</feature>
<proteinExistence type="predicted"/>
<evidence type="ECO:0000256" key="1">
    <source>
        <dbReference type="SAM" id="MobiDB-lite"/>
    </source>
</evidence>